<dbReference type="KEGG" id="ssam:E3D00_08015"/>
<evidence type="ECO:0000256" key="2">
    <source>
        <dbReference type="ARBA" id="ARBA00022448"/>
    </source>
</evidence>
<evidence type="ECO:0000256" key="7">
    <source>
        <dbReference type="HAMAP-Rule" id="MF_01207"/>
    </source>
</evidence>
<dbReference type="GO" id="GO:0005886">
    <property type="term" value="C:plasma membrane"/>
    <property type="evidence" value="ECO:0007669"/>
    <property type="project" value="UniProtKB-SubCell"/>
</dbReference>
<dbReference type="GO" id="GO:0009055">
    <property type="term" value="F:electron transfer activity"/>
    <property type="evidence" value="ECO:0007669"/>
    <property type="project" value="UniProtKB-UniRule"/>
</dbReference>
<evidence type="ECO:0000256" key="4">
    <source>
        <dbReference type="ARBA" id="ARBA00022989"/>
    </source>
</evidence>
<comment type="cofactor">
    <cofactor evidence="7">
        <name>heme b</name>
        <dbReference type="ChEBI" id="CHEBI:60344"/>
    </cofactor>
    <text evidence="7">Binds 1 heme b (iron(II)-protoporphyrin IX) group per subunit.</text>
</comment>
<comment type="subunit">
    <text evidence="7">Heterodimer of a catalytic subunit (MsrP) and a heme-binding subunit (MsrQ).</text>
</comment>
<dbReference type="InterPro" id="IPR022837">
    <property type="entry name" value="MsrQ-like"/>
</dbReference>
<keyword evidence="7" id="KW-0479">Metal-binding</keyword>
<keyword evidence="7" id="KW-1003">Cell membrane</keyword>
<feature type="transmembrane region" description="Helical" evidence="7">
    <location>
        <begin position="184"/>
        <end position="202"/>
    </location>
</feature>
<dbReference type="PANTHER" id="PTHR36964:SF1">
    <property type="entry name" value="PROTEIN-METHIONINE-SULFOXIDE REDUCTASE HEME-BINDING SUBUNIT MSRQ"/>
    <property type="match status" value="1"/>
</dbReference>
<feature type="transmembrane region" description="Helical" evidence="7">
    <location>
        <begin position="59"/>
        <end position="77"/>
    </location>
</feature>
<feature type="transmembrane region" description="Helical" evidence="7">
    <location>
        <begin position="159"/>
        <end position="178"/>
    </location>
</feature>
<accession>A0A4Y6UIT3</accession>
<reference evidence="9 10" key="1">
    <citation type="submission" date="2019-03" db="EMBL/GenBank/DDBJ databases">
        <title>The complete genome sequence of Swingsia samuiensis NBRC107927(T).</title>
        <authorList>
            <person name="Chua K.-O."/>
            <person name="Chan K.-G."/>
            <person name="See-Too W.-S."/>
        </authorList>
    </citation>
    <scope>NUCLEOTIDE SEQUENCE [LARGE SCALE GENOMIC DNA]</scope>
    <source>
        <strain evidence="9 10">AH83</strain>
    </source>
</reference>
<organism evidence="9 10">
    <name type="scientific">Swingsia samuiensis</name>
    <dbReference type="NCBI Taxonomy" id="1293412"/>
    <lineage>
        <taxon>Bacteria</taxon>
        <taxon>Pseudomonadati</taxon>
        <taxon>Pseudomonadota</taxon>
        <taxon>Alphaproteobacteria</taxon>
        <taxon>Acetobacterales</taxon>
        <taxon>Acetobacteraceae</taxon>
        <taxon>Swingsia</taxon>
    </lineage>
</organism>
<comment type="function">
    <text evidence="7">Part of the MsrPQ system that repairs oxidized periplasmic proteins containing methionine sulfoxide residues (Met-O), using respiratory chain electrons. Thus protects these proteins from oxidative-stress damage caused by reactive species of oxygen and chlorine generated by the host defense mechanisms. MsrPQ is essential for the maintenance of envelope integrity under bleach stress, rescuing a wide series of structurally unrelated periplasmic proteins from methionine oxidation. MsrQ provides electrons for reduction to the reductase catalytic subunit MsrP, using the quinone pool of the respiratory chain.</text>
</comment>
<dbReference type="AlphaFoldDB" id="A0A4Y6UIT3"/>
<keyword evidence="7" id="KW-0288">FMN</keyword>
<evidence type="ECO:0000313" key="9">
    <source>
        <dbReference type="EMBL" id="QDH17513.1"/>
    </source>
</evidence>
<evidence type="ECO:0000259" key="8">
    <source>
        <dbReference type="Pfam" id="PF01794"/>
    </source>
</evidence>
<comment type="subcellular location">
    <subcellularLocation>
        <location evidence="7">Cell membrane</location>
        <topology evidence="7">Multi-pass membrane protein</topology>
    </subcellularLocation>
    <subcellularLocation>
        <location evidence="1">Membrane</location>
        <topology evidence="1">Multi-pass membrane protein</topology>
    </subcellularLocation>
</comment>
<keyword evidence="7" id="KW-0249">Electron transport</keyword>
<dbReference type="Pfam" id="PF01794">
    <property type="entry name" value="Ferric_reduct"/>
    <property type="match status" value="1"/>
</dbReference>
<evidence type="ECO:0000313" key="10">
    <source>
        <dbReference type="Proteomes" id="UP000316313"/>
    </source>
</evidence>
<dbReference type="GO" id="GO:0030091">
    <property type="term" value="P:protein repair"/>
    <property type="evidence" value="ECO:0007669"/>
    <property type="project" value="UniProtKB-UniRule"/>
</dbReference>
<dbReference type="PANTHER" id="PTHR36964">
    <property type="entry name" value="PROTEIN-METHIONINE-SULFOXIDE REDUCTASE HEME-BINDING SUBUNIT MSRQ"/>
    <property type="match status" value="1"/>
</dbReference>
<dbReference type="InterPro" id="IPR013130">
    <property type="entry name" value="Fe3_Rdtase_TM_dom"/>
</dbReference>
<dbReference type="GO" id="GO:0020037">
    <property type="term" value="F:heme binding"/>
    <property type="evidence" value="ECO:0007669"/>
    <property type="project" value="UniProtKB-UniRule"/>
</dbReference>
<keyword evidence="7" id="KW-0285">Flavoprotein</keyword>
<proteinExistence type="inferred from homology"/>
<protein>
    <recommendedName>
        <fullName evidence="7">Protein-methionine-sulfoxide reductase heme-binding subunit MsrQ</fullName>
    </recommendedName>
    <alternativeName>
        <fullName evidence="7">Flavocytochrome MsrQ</fullName>
    </alternativeName>
</protein>
<comment type="similarity">
    <text evidence="7">Belongs to the MsrQ family.</text>
</comment>
<dbReference type="HAMAP" id="MF_01207">
    <property type="entry name" value="MsrQ"/>
    <property type="match status" value="1"/>
</dbReference>
<keyword evidence="7" id="KW-0349">Heme</keyword>
<dbReference type="GO" id="GO:0046872">
    <property type="term" value="F:metal ion binding"/>
    <property type="evidence" value="ECO:0007669"/>
    <property type="project" value="UniProtKB-KW"/>
</dbReference>
<dbReference type="OrthoDB" id="9788328at2"/>
<evidence type="ECO:0000256" key="1">
    <source>
        <dbReference type="ARBA" id="ARBA00004141"/>
    </source>
</evidence>
<gene>
    <name evidence="7" type="primary">msrQ</name>
    <name evidence="9" type="ORF">E3D00_08015</name>
</gene>
<feature type="transmembrane region" description="Helical" evidence="7">
    <location>
        <begin position="89"/>
        <end position="107"/>
    </location>
</feature>
<keyword evidence="2 7" id="KW-0813">Transport</keyword>
<comment type="cofactor">
    <cofactor evidence="7">
        <name>FMN</name>
        <dbReference type="ChEBI" id="CHEBI:58210"/>
    </cofactor>
    <text evidence="7">Binds 1 FMN per subunit.</text>
</comment>
<feature type="transmembrane region" description="Helical" evidence="7">
    <location>
        <begin position="21"/>
        <end position="39"/>
    </location>
</feature>
<evidence type="ECO:0000256" key="6">
    <source>
        <dbReference type="ARBA" id="ARBA00023136"/>
    </source>
</evidence>
<sequence>MVSRWLIYIKIWICVLIFKKNWRVLLYGIGLIPALYLLWQGQTGRLGADPVNVFERALGLWAFRFLLVCFALSPLQVVSGMALKRYQRLTGLLAFIYAILHLGAYLFLDLQMNFSIFARDVTHRPFIILGMLAVLILLPMALTSNRLSMRLLKKKWKKIHSLIYVAVPLVLAHFYLSFKVFNKTIFFYLFITSVVVFLRFILTGFPRKQSF</sequence>
<keyword evidence="3 7" id="KW-0812">Transmembrane</keyword>
<evidence type="ECO:0000256" key="3">
    <source>
        <dbReference type="ARBA" id="ARBA00022692"/>
    </source>
</evidence>
<keyword evidence="10" id="KW-1185">Reference proteome</keyword>
<feature type="transmembrane region" description="Helical" evidence="7">
    <location>
        <begin position="127"/>
        <end position="147"/>
    </location>
</feature>
<name>A0A4Y6UIT3_9PROT</name>
<dbReference type="EMBL" id="CP038141">
    <property type="protein sequence ID" value="QDH17513.1"/>
    <property type="molecule type" value="Genomic_DNA"/>
</dbReference>
<evidence type="ECO:0000256" key="5">
    <source>
        <dbReference type="ARBA" id="ARBA00023004"/>
    </source>
</evidence>
<feature type="domain" description="Ferric oxidoreductase" evidence="8">
    <location>
        <begin position="58"/>
        <end position="169"/>
    </location>
</feature>
<keyword evidence="4 7" id="KW-1133">Transmembrane helix</keyword>
<keyword evidence="5 7" id="KW-0408">Iron</keyword>
<dbReference type="GO" id="GO:0016679">
    <property type="term" value="F:oxidoreductase activity, acting on diphenols and related substances as donors"/>
    <property type="evidence" value="ECO:0007669"/>
    <property type="project" value="TreeGrafter"/>
</dbReference>
<keyword evidence="6 7" id="KW-0472">Membrane</keyword>
<dbReference type="Proteomes" id="UP000316313">
    <property type="component" value="Chromosome"/>
</dbReference>
<dbReference type="GO" id="GO:0010181">
    <property type="term" value="F:FMN binding"/>
    <property type="evidence" value="ECO:0007669"/>
    <property type="project" value="UniProtKB-UniRule"/>
</dbReference>